<dbReference type="Gramene" id="TKV92214">
    <property type="protein sequence ID" value="TKV92214"/>
    <property type="gene ID" value="SEVIR_9G150350v2"/>
</dbReference>
<keyword evidence="3" id="KW-1185">Reference proteome</keyword>
<name>A0A4U6SVE1_SETVI</name>
<protein>
    <submittedName>
        <fullName evidence="2">Uncharacterized protein</fullName>
    </submittedName>
</protein>
<gene>
    <name evidence="2" type="ORF">SEVIR_9G150350v2</name>
</gene>
<dbReference type="Proteomes" id="UP000298652">
    <property type="component" value="Chromosome 9"/>
</dbReference>
<dbReference type="AlphaFoldDB" id="A0A4U6SVE1"/>
<evidence type="ECO:0000313" key="2">
    <source>
        <dbReference type="EMBL" id="TKV92214.1"/>
    </source>
</evidence>
<evidence type="ECO:0000313" key="3">
    <source>
        <dbReference type="Proteomes" id="UP000298652"/>
    </source>
</evidence>
<feature type="signal peptide" evidence="1">
    <location>
        <begin position="1"/>
        <end position="15"/>
    </location>
</feature>
<reference evidence="2" key="1">
    <citation type="submission" date="2019-03" db="EMBL/GenBank/DDBJ databases">
        <title>WGS assembly of Setaria viridis.</title>
        <authorList>
            <person name="Huang P."/>
            <person name="Jenkins J."/>
            <person name="Grimwood J."/>
            <person name="Barry K."/>
            <person name="Healey A."/>
            <person name="Mamidi S."/>
            <person name="Sreedasyam A."/>
            <person name="Shu S."/>
            <person name="Feldman M."/>
            <person name="Wu J."/>
            <person name="Yu Y."/>
            <person name="Chen C."/>
            <person name="Johnson J."/>
            <person name="Rokhsar D."/>
            <person name="Baxter I."/>
            <person name="Schmutz J."/>
            <person name="Brutnell T."/>
            <person name="Kellogg E."/>
        </authorList>
    </citation>
    <scope>NUCLEOTIDE SEQUENCE [LARGE SCALE GENOMIC DNA]</scope>
</reference>
<feature type="chain" id="PRO_5020396373" evidence="1">
    <location>
        <begin position="16"/>
        <end position="35"/>
    </location>
</feature>
<dbReference type="EMBL" id="CM016560">
    <property type="protein sequence ID" value="TKV92214.1"/>
    <property type="molecule type" value="Genomic_DNA"/>
</dbReference>
<accession>A0A4U6SVE1</accession>
<keyword evidence="1" id="KW-0732">Signal</keyword>
<proteinExistence type="predicted"/>
<evidence type="ECO:0000256" key="1">
    <source>
        <dbReference type="SAM" id="SignalP"/>
    </source>
</evidence>
<sequence length="35" mass="3666">MCSSSIIFFALSCSAQVSTPSCTVSAKLQLIRSKA</sequence>
<organism evidence="2 3">
    <name type="scientific">Setaria viridis</name>
    <name type="common">Green bristlegrass</name>
    <name type="synonym">Setaria italica subsp. viridis</name>
    <dbReference type="NCBI Taxonomy" id="4556"/>
    <lineage>
        <taxon>Eukaryota</taxon>
        <taxon>Viridiplantae</taxon>
        <taxon>Streptophyta</taxon>
        <taxon>Embryophyta</taxon>
        <taxon>Tracheophyta</taxon>
        <taxon>Spermatophyta</taxon>
        <taxon>Magnoliopsida</taxon>
        <taxon>Liliopsida</taxon>
        <taxon>Poales</taxon>
        <taxon>Poaceae</taxon>
        <taxon>PACMAD clade</taxon>
        <taxon>Panicoideae</taxon>
        <taxon>Panicodae</taxon>
        <taxon>Paniceae</taxon>
        <taxon>Cenchrinae</taxon>
        <taxon>Setaria</taxon>
    </lineage>
</organism>